<dbReference type="EMBL" id="MIYX01000018">
    <property type="protein sequence ID" value="OIR20816.1"/>
    <property type="molecule type" value="Genomic_DNA"/>
</dbReference>
<reference evidence="10 11" key="1">
    <citation type="submission" date="2016-08" db="EMBL/GenBank/DDBJ databases">
        <title>New Insights into Marine Group III Euryarchaeota, from dark to light.</title>
        <authorList>
            <person name="Haro-Moreno J.M."/>
            <person name="Rodriguez-Valera F."/>
            <person name="Lopez-Garcia P."/>
            <person name="Moreira D."/>
            <person name="Martin-Cuadrado A.B."/>
        </authorList>
    </citation>
    <scope>NUCLEOTIDE SEQUENCE [LARGE SCALE GENOMIC DNA]</scope>
    <source>
        <strain evidence="10">CG-Epi4</strain>
    </source>
</reference>
<keyword evidence="3 7" id="KW-0235">DNA replication</keyword>
<comment type="similarity">
    <text evidence="1 7">Belongs to the activator 1 small subunits family. RfcL subfamily.</text>
</comment>
<dbReference type="Gene3D" id="1.10.8.60">
    <property type="match status" value="1"/>
</dbReference>
<feature type="region of interest" description="Disordered" evidence="8">
    <location>
        <begin position="458"/>
        <end position="478"/>
    </location>
</feature>
<keyword evidence="5 7" id="KW-0067">ATP-binding</keyword>
<dbReference type="PANTHER" id="PTHR23389:SF6">
    <property type="entry name" value="REPLICATION FACTOR C SUBUNIT 1"/>
    <property type="match status" value="1"/>
</dbReference>
<dbReference type="Pfam" id="PF00004">
    <property type="entry name" value="AAA"/>
    <property type="match status" value="1"/>
</dbReference>
<dbReference type="GO" id="GO:0006260">
    <property type="term" value="P:DNA replication"/>
    <property type="evidence" value="ECO:0007669"/>
    <property type="project" value="UniProtKB-UniRule"/>
</dbReference>
<dbReference type="GO" id="GO:0016887">
    <property type="term" value="F:ATP hydrolysis activity"/>
    <property type="evidence" value="ECO:0007669"/>
    <property type="project" value="InterPro"/>
</dbReference>
<evidence type="ECO:0000256" key="1">
    <source>
        <dbReference type="ARBA" id="ARBA00006878"/>
    </source>
</evidence>
<dbReference type="CDD" id="cd18140">
    <property type="entry name" value="HLD_clamp_RFC"/>
    <property type="match status" value="1"/>
</dbReference>
<evidence type="ECO:0000256" key="3">
    <source>
        <dbReference type="ARBA" id="ARBA00022705"/>
    </source>
</evidence>
<comment type="caution">
    <text evidence="10">The sequence shown here is derived from an EMBL/GenBank/DDBJ whole genome shotgun (WGS) entry which is preliminary data.</text>
</comment>
<dbReference type="PANTHER" id="PTHR23389">
    <property type="entry name" value="CHROMOSOME TRANSMISSION FIDELITY FACTOR 18"/>
    <property type="match status" value="1"/>
</dbReference>
<sequence>MESWAEKYRPESLSDIIGNSKVISDLKTWASSWGDKMVKKGVILSGPPGCGKTSAAIALANDMGWEVIELNASDARSGAVIEGTALRAGLFQTFGSKGLAERNLILLDEADNLYERAQQSKNKIKNYSDRGGKRAISKTLEQTKQPVVITVNDLYNLTKGTGAKIKRLCLNLKFQRPSVISISTVLQKICQNENLEIDNETIRSMAENVKGDLRGAINDLQSLSEGKKKIIYDDLKKVGSRDRETEMFETLNAIFHGDTFDKPRTAIFDLNEPPRDVATWVSDNIPIVYKNPSDIDRAYSKVAYADLLLARVIRNQNYGLWGYASELISSGVALSKIHPTSGRRPQFPSYIRKMGASRFQRAYRDSLAKKVGAATHQSIKESKIEQIGVISTICQNDVNKAAEIAGNLDLNENELAILLNTDKKNKKLISIMEESQQYRQEKDIVTLDYIPKMEEKYEEEPKRIVPRNDKKQKSLFEF</sequence>
<accession>A0A1J5TX16</accession>
<dbReference type="InterPro" id="IPR027417">
    <property type="entry name" value="P-loop_NTPase"/>
</dbReference>
<evidence type="ECO:0000256" key="5">
    <source>
        <dbReference type="ARBA" id="ARBA00022840"/>
    </source>
</evidence>
<dbReference type="SMART" id="SM00382">
    <property type="entry name" value="AAA"/>
    <property type="match status" value="1"/>
</dbReference>
<organism evidence="10 11">
    <name type="scientific">Marine Group III euryarchaeote CG-Epi4</name>
    <dbReference type="NCBI Taxonomy" id="1888998"/>
    <lineage>
        <taxon>Archaea</taxon>
        <taxon>Methanobacteriati</taxon>
        <taxon>Thermoplasmatota</taxon>
        <taxon>Thermoplasmata</taxon>
        <taxon>Candidatus Thermoprofundales</taxon>
    </lineage>
</organism>
<comment type="subunit">
    <text evidence="7">Heteromultimer composed of small subunits (RfcS) and large subunits (RfcL).</text>
</comment>
<comment type="function">
    <text evidence="7">Part of the RFC clamp loader complex which loads the PCNA sliding clamp onto DNA.</text>
</comment>
<dbReference type="GO" id="GO:0003689">
    <property type="term" value="F:DNA clamp loader activity"/>
    <property type="evidence" value="ECO:0007669"/>
    <property type="project" value="UniProtKB-UniRule"/>
</dbReference>
<dbReference type="Pfam" id="PF21960">
    <property type="entry name" value="RCF1-5-like_lid"/>
    <property type="match status" value="1"/>
</dbReference>
<evidence type="ECO:0000256" key="6">
    <source>
        <dbReference type="ARBA" id="ARBA00032141"/>
    </source>
</evidence>
<dbReference type="Gene3D" id="3.40.50.300">
    <property type="entry name" value="P-loop containing nucleotide triphosphate hydrolases"/>
    <property type="match status" value="1"/>
</dbReference>
<protein>
    <recommendedName>
        <fullName evidence="2 7">Replication factor C large subunit</fullName>
        <shortName evidence="7">RFC large subunit</shortName>
    </recommendedName>
    <alternativeName>
        <fullName evidence="6 7">Clamp loader large subunit</fullName>
    </alternativeName>
</protein>
<evidence type="ECO:0000256" key="4">
    <source>
        <dbReference type="ARBA" id="ARBA00022741"/>
    </source>
</evidence>
<evidence type="ECO:0000259" key="9">
    <source>
        <dbReference type="SMART" id="SM00382"/>
    </source>
</evidence>
<keyword evidence="4 7" id="KW-0547">Nucleotide-binding</keyword>
<dbReference type="GO" id="GO:0005524">
    <property type="term" value="F:ATP binding"/>
    <property type="evidence" value="ECO:0007669"/>
    <property type="project" value="UniProtKB-UniRule"/>
</dbReference>
<dbReference type="AlphaFoldDB" id="A0A1J5TX16"/>
<evidence type="ECO:0000313" key="11">
    <source>
        <dbReference type="Proteomes" id="UP000183375"/>
    </source>
</evidence>
<proteinExistence type="inferred from homology"/>
<dbReference type="InterPro" id="IPR023935">
    <property type="entry name" value="Rep_factor-C_lsu"/>
</dbReference>
<gene>
    <name evidence="7" type="primary">rfcL</name>
    <name evidence="10" type="ORF">BEU01_00885</name>
</gene>
<evidence type="ECO:0000313" key="10">
    <source>
        <dbReference type="EMBL" id="OIR20816.1"/>
    </source>
</evidence>
<dbReference type="SUPFAM" id="SSF52540">
    <property type="entry name" value="P-loop containing nucleoside triphosphate hydrolases"/>
    <property type="match status" value="1"/>
</dbReference>
<dbReference type="InterPro" id="IPR003593">
    <property type="entry name" value="AAA+_ATPase"/>
</dbReference>
<dbReference type="InterPro" id="IPR047854">
    <property type="entry name" value="RFC_lid"/>
</dbReference>
<dbReference type="HAMAP" id="MF_01508">
    <property type="entry name" value="RfcL"/>
    <property type="match status" value="1"/>
</dbReference>
<dbReference type="Proteomes" id="UP000183375">
    <property type="component" value="Unassembled WGS sequence"/>
</dbReference>
<dbReference type="NCBIfam" id="NF003229">
    <property type="entry name" value="PRK04195.1-5"/>
    <property type="match status" value="1"/>
</dbReference>
<name>A0A1J5TX16_9ARCH</name>
<feature type="binding site" evidence="7">
    <location>
        <begin position="46"/>
        <end position="53"/>
    </location>
    <ligand>
        <name>ATP</name>
        <dbReference type="ChEBI" id="CHEBI:30616"/>
    </ligand>
</feature>
<feature type="domain" description="AAA+ ATPase" evidence="9">
    <location>
        <begin position="38"/>
        <end position="178"/>
    </location>
</feature>
<evidence type="ECO:0000256" key="7">
    <source>
        <dbReference type="HAMAP-Rule" id="MF_01508"/>
    </source>
</evidence>
<evidence type="ECO:0000256" key="2">
    <source>
        <dbReference type="ARBA" id="ARBA00014793"/>
    </source>
</evidence>
<dbReference type="InterPro" id="IPR003959">
    <property type="entry name" value="ATPase_AAA_core"/>
</dbReference>
<evidence type="ECO:0000256" key="8">
    <source>
        <dbReference type="SAM" id="MobiDB-lite"/>
    </source>
</evidence>
<dbReference type="CDD" id="cd00009">
    <property type="entry name" value="AAA"/>
    <property type="match status" value="1"/>
</dbReference>